<evidence type="ECO:0000313" key="2">
    <source>
        <dbReference type="Proteomes" id="UP001234297"/>
    </source>
</evidence>
<keyword evidence="2" id="KW-1185">Reference proteome</keyword>
<sequence>MMVEILTSFRFNFNGIFMDEVSWTIGVVQDSILTCGQNAANLVSPNAAAIAIPFLFPEKEEKTENSCPIVFQVNAFAPIHYLKRKGRKKVQCFLSLLLFEFPPVALCLSVSSRGVDFRAKTDESWNLSAVMMV</sequence>
<accession>A0ACC2KYK7</accession>
<protein>
    <submittedName>
        <fullName evidence="1">Uncharacterized protein</fullName>
    </submittedName>
</protein>
<organism evidence="1 2">
    <name type="scientific">Persea americana</name>
    <name type="common">Avocado</name>
    <dbReference type="NCBI Taxonomy" id="3435"/>
    <lineage>
        <taxon>Eukaryota</taxon>
        <taxon>Viridiplantae</taxon>
        <taxon>Streptophyta</taxon>
        <taxon>Embryophyta</taxon>
        <taxon>Tracheophyta</taxon>
        <taxon>Spermatophyta</taxon>
        <taxon>Magnoliopsida</taxon>
        <taxon>Magnoliidae</taxon>
        <taxon>Laurales</taxon>
        <taxon>Lauraceae</taxon>
        <taxon>Persea</taxon>
    </lineage>
</organism>
<dbReference type="EMBL" id="CM056814">
    <property type="protein sequence ID" value="KAJ8626250.1"/>
    <property type="molecule type" value="Genomic_DNA"/>
</dbReference>
<name>A0ACC2KYK7_PERAE</name>
<evidence type="ECO:0000313" key="1">
    <source>
        <dbReference type="EMBL" id="KAJ8626250.1"/>
    </source>
</evidence>
<gene>
    <name evidence="1" type="ORF">MRB53_019557</name>
</gene>
<comment type="caution">
    <text evidence="1">The sequence shown here is derived from an EMBL/GenBank/DDBJ whole genome shotgun (WGS) entry which is preliminary data.</text>
</comment>
<dbReference type="Proteomes" id="UP001234297">
    <property type="component" value="Chromosome 6"/>
</dbReference>
<reference evidence="1 2" key="1">
    <citation type="journal article" date="2022" name="Hortic Res">
        <title>A haplotype resolved chromosomal level avocado genome allows analysis of novel avocado genes.</title>
        <authorList>
            <person name="Nath O."/>
            <person name="Fletcher S.J."/>
            <person name="Hayward A."/>
            <person name="Shaw L.M."/>
            <person name="Masouleh A.K."/>
            <person name="Furtado A."/>
            <person name="Henry R.J."/>
            <person name="Mitter N."/>
        </authorList>
    </citation>
    <scope>NUCLEOTIDE SEQUENCE [LARGE SCALE GENOMIC DNA]</scope>
    <source>
        <strain evidence="2">cv. Hass</strain>
    </source>
</reference>
<proteinExistence type="predicted"/>